<name>A0A2R7Y5Q7_9CREN</name>
<dbReference type="GO" id="GO:0004148">
    <property type="term" value="F:dihydrolipoyl dehydrogenase (NADH) activity"/>
    <property type="evidence" value="ECO:0007669"/>
    <property type="project" value="UniProtKB-EC"/>
</dbReference>
<evidence type="ECO:0000256" key="3">
    <source>
        <dbReference type="ARBA" id="ARBA00022827"/>
    </source>
</evidence>
<evidence type="ECO:0000256" key="2">
    <source>
        <dbReference type="ARBA" id="ARBA00022630"/>
    </source>
</evidence>
<evidence type="ECO:0000256" key="4">
    <source>
        <dbReference type="ARBA" id="ARBA00023002"/>
    </source>
</evidence>
<dbReference type="SUPFAM" id="SSF55424">
    <property type="entry name" value="FAD/NAD-linked reductases, dimerisation (C-terminal) domain"/>
    <property type="match status" value="1"/>
</dbReference>
<dbReference type="PANTHER" id="PTHR22912">
    <property type="entry name" value="DISULFIDE OXIDOREDUCTASE"/>
    <property type="match status" value="1"/>
</dbReference>
<reference evidence="9 10" key="1">
    <citation type="journal article" date="2018" name="Syst. Appl. Microbiol.">
        <title>A new symbiotic nanoarchaeote (Candidatus Nanoclepta minutus) and its host (Zestosphaera tikiterensis gen. nov., sp. nov.) from a New Zealand hot spring.</title>
        <authorList>
            <person name="St John E."/>
            <person name="Liu Y."/>
            <person name="Podar M."/>
            <person name="Stott M.B."/>
            <person name="Meneghin J."/>
            <person name="Chen Z."/>
            <person name="Lagutin K."/>
            <person name="Mitchell K."/>
            <person name="Reysenbach A.L."/>
        </authorList>
    </citation>
    <scope>NUCLEOTIDE SEQUENCE [LARGE SCALE GENOMIC DNA]</scope>
    <source>
        <strain evidence="9">NZ3</strain>
    </source>
</reference>
<dbReference type="PRINTS" id="PR00368">
    <property type="entry name" value="FADPNR"/>
</dbReference>
<dbReference type="Pfam" id="PF07992">
    <property type="entry name" value="Pyr_redox_2"/>
    <property type="match status" value="1"/>
</dbReference>
<dbReference type="NCBIfam" id="TIGR01350">
    <property type="entry name" value="lipoamide_DH"/>
    <property type="match status" value="1"/>
</dbReference>
<proteinExistence type="inferred from homology"/>
<organism evidence="9 10">
    <name type="scientific">Zestosphaera tikiterensis</name>
    <dbReference type="NCBI Taxonomy" id="1973259"/>
    <lineage>
        <taxon>Archaea</taxon>
        <taxon>Thermoproteota</taxon>
        <taxon>Thermoprotei</taxon>
        <taxon>Desulfurococcales</taxon>
        <taxon>Desulfurococcaceae</taxon>
        <taxon>Zestosphaera</taxon>
    </lineage>
</organism>
<dbReference type="PRINTS" id="PR00411">
    <property type="entry name" value="PNDRDTASEI"/>
</dbReference>
<keyword evidence="4 6" id="KW-0560">Oxidoreductase</keyword>
<evidence type="ECO:0000313" key="10">
    <source>
        <dbReference type="Proteomes" id="UP000244093"/>
    </source>
</evidence>
<evidence type="ECO:0000259" key="8">
    <source>
        <dbReference type="Pfam" id="PF07992"/>
    </source>
</evidence>
<dbReference type="InterPro" id="IPR050151">
    <property type="entry name" value="Class-I_Pyr_Nuc-Dis_Oxidored"/>
</dbReference>
<dbReference type="Proteomes" id="UP000244093">
    <property type="component" value="Unassembled WGS sequence"/>
</dbReference>
<dbReference type="InterPro" id="IPR036188">
    <property type="entry name" value="FAD/NAD-bd_sf"/>
</dbReference>
<dbReference type="PANTHER" id="PTHR22912:SF151">
    <property type="entry name" value="DIHYDROLIPOYL DEHYDROGENASE, MITOCHONDRIAL"/>
    <property type="match status" value="1"/>
</dbReference>
<dbReference type="GO" id="GO:0005737">
    <property type="term" value="C:cytoplasm"/>
    <property type="evidence" value="ECO:0007669"/>
    <property type="project" value="UniProtKB-ARBA"/>
</dbReference>
<sequence length="466" mass="50279">MYDVIVLGGGPAGYVAAVRLVEKGFKVALVERKYLGGECTNWGCIPSKALIDLSNNLYSLKALSKAGLSYSIERIDYSRLLKHVERAVIKSREGIKYLLSDVDVFYGVGRVKDVNTVEVLNNSKVVKELTGKNIVVATGTEPNVIPSFKFDGERILSNREFFELKSFPNSIAIIGAGAIGCEISSALAKLGVEVHLIEIMNKILPEVDKDLSDVVHKHLVKQGVKIYTSAQAKYEGVTPDGKEVIVKLSLGSDLIELKVEKVLIAAGRKYNTSGLGLENVGVELDSKGVISVNEFMRTTVPNIYAAGDVTGPPLLAHKAFREGMIVADAIAGVKNPLPRGPIPMVIYTEPEVGLVGLSETQASKAGIAYKVFKFPFIALGRDYASIKSTPEGFVKILIEENTRKMLGAAIVGNAASEVIHLFGMGLTLGLDLTELRKVVTAHPTYSEVFSEVVNEALGEPLHGPRK</sequence>
<dbReference type="InterPro" id="IPR006258">
    <property type="entry name" value="Lipoamide_DH"/>
</dbReference>
<dbReference type="InterPro" id="IPR023753">
    <property type="entry name" value="FAD/NAD-binding_dom"/>
</dbReference>
<comment type="caution">
    <text evidence="9">The sequence shown here is derived from an EMBL/GenBank/DDBJ whole genome shotgun (WGS) entry which is preliminary data.</text>
</comment>
<protein>
    <recommendedName>
        <fullName evidence="6">Dihydrolipoyl dehydrogenase</fullName>
        <ecNumber evidence="6">1.8.1.4</ecNumber>
    </recommendedName>
</protein>
<dbReference type="Pfam" id="PF02852">
    <property type="entry name" value="Pyr_redox_dim"/>
    <property type="match status" value="1"/>
</dbReference>
<dbReference type="EC" id="1.8.1.4" evidence="6"/>
<dbReference type="Gene3D" id="3.50.50.60">
    <property type="entry name" value="FAD/NAD(P)-binding domain"/>
    <property type="match status" value="2"/>
</dbReference>
<evidence type="ECO:0000256" key="1">
    <source>
        <dbReference type="ARBA" id="ARBA00007532"/>
    </source>
</evidence>
<dbReference type="EMBL" id="NBVN01000003">
    <property type="protein sequence ID" value="PUA32813.1"/>
    <property type="molecule type" value="Genomic_DNA"/>
</dbReference>
<dbReference type="InterPro" id="IPR001100">
    <property type="entry name" value="Pyr_nuc-diS_OxRdtase"/>
</dbReference>
<feature type="domain" description="FAD/NAD(P)-binding" evidence="8">
    <location>
        <begin position="2"/>
        <end position="323"/>
    </location>
</feature>
<keyword evidence="3 6" id="KW-0274">FAD</keyword>
<comment type="similarity">
    <text evidence="1 6">Belongs to the class-I pyridine nucleotide-disulfide oxidoreductase family.</text>
</comment>
<evidence type="ECO:0000256" key="6">
    <source>
        <dbReference type="RuleBase" id="RU003692"/>
    </source>
</evidence>
<dbReference type="InterPro" id="IPR016156">
    <property type="entry name" value="FAD/NAD-linked_Rdtase_dimer_sf"/>
</dbReference>
<comment type="miscellaneous">
    <text evidence="6">The active site is a redox-active disulfide bond.</text>
</comment>
<comment type="cofactor">
    <cofactor evidence="6">
        <name>FAD</name>
        <dbReference type="ChEBI" id="CHEBI:57692"/>
    </cofactor>
    <text evidence="6">Binds 1 FAD per subunit.</text>
</comment>
<evidence type="ECO:0000256" key="5">
    <source>
        <dbReference type="ARBA" id="ARBA00023027"/>
    </source>
</evidence>
<evidence type="ECO:0000259" key="7">
    <source>
        <dbReference type="Pfam" id="PF02852"/>
    </source>
</evidence>
<keyword evidence="6" id="KW-0676">Redox-active center</keyword>
<keyword evidence="2 6" id="KW-0285">Flavoprotein</keyword>
<dbReference type="SUPFAM" id="SSF51905">
    <property type="entry name" value="FAD/NAD(P)-binding domain"/>
    <property type="match status" value="1"/>
</dbReference>
<dbReference type="Gene3D" id="3.30.390.30">
    <property type="match status" value="1"/>
</dbReference>
<evidence type="ECO:0000313" key="9">
    <source>
        <dbReference type="EMBL" id="PUA32813.1"/>
    </source>
</evidence>
<dbReference type="FunFam" id="3.30.390.30:FF:000001">
    <property type="entry name" value="Dihydrolipoyl dehydrogenase"/>
    <property type="match status" value="1"/>
</dbReference>
<keyword evidence="5 6" id="KW-0520">NAD</keyword>
<accession>A0A2R7Y5Q7</accession>
<dbReference type="InterPro" id="IPR004099">
    <property type="entry name" value="Pyr_nucl-diS_OxRdtase_dimer"/>
</dbReference>
<gene>
    <name evidence="9" type="ORF">B7O98_05085</name>
</gene>
<comment type="catalytic activity">
    <reaction evidence="6">
        <text>N(6)-[(R)-dihydrolipoyl]-L-lysyl-[protein] + NAD(+) = N(6)-[(R)-lipoyl]-L-lysyl-[protein] + NADH + H(+)</text>
        <dbReference type="Rhea" id="RHEA:15045"/>
        <dbReference type="Rhea" id="RHEA-COMP:10474"/>
        <dbReference type="Rhea" id="RHEA-COMP:10475"/>
        <dbReference type="ChEBI" id="CHEBI:15378"/>
        <dbReference type="ChEBI" id="CHEBI:57540"/>
        <dbReference type="ChEBI" id="CHEBI:57945"/>
        <dbReference type="ChEBI" id="CHEBI:83099"/>
        <dbReference type="ChEBI" id="CHEBI:83100"/>
        <dbReference type="EC" id="1.8.1.4"/>
    </reaction>
</comment>
<feature type="domain" description="Pyridine nucleotide-disulphide oxidoreductase dimerisation" evidence="7">
    <location>
        <begin position="342"/>
        <end position="451"/>
    </location>
</feature>
<dbReference type="AlphaFoldDB" id="A0A2R7Y5Q7"/>
<dbReference type="PIRSF" id="PIRSF000350">
    <property type="entry name" value="Mercury_reductase_MerA"/>
    <property type="match status" value="1"/>
</dbReference>
<dbReference type="GO" id="GO:0050660">
    <property type="term" value="F:flavin adenine dinucleotide binding"/>
    <property type="evidence" value="ECO:0007669"/>
    <property type="project" value="InterPro"/>
</dbReference>
<dbReference type="GO" id="GO:0006103">
    <property type="term" value="P:2-oxoglutarate metabolic process"/>
    <property type="evidence" value="ECO:0007669"/>
    <property type="project" value="TreeGrafter"/>
</dbReference>